<evidence type="ECO:0000256" key="1">
    <source>
        <dbReference type="SAM" id="MobiDB-lite"/>
    </source>
</evidence>
<reference evidence="4" key="1">
    <citation type="journal article" date="2019" name="Int. J. Syst. Evol. Microbiol.">
        <title>The Global Catalogue of Microorganisms (GCM) 10K type strain sequencing project: providing services to taxonomists for standard genome sequencing and annotation.</title>
        <authorList>
            <consortium name="The Broad Institute Genomics Platform"/>
            <consortium name="The Broad Institute Genome Sequencing Center for Infectious Disease"/>
            <person name="Wu L."/>
            <person name="Ma J."/>
        </authorList>
    </citation>
    <scope>NUCLEOTIDE SEQUENCE [LARGE SCALE GENOMIC DNA]</scope>
    <source>
        <strain evidence="4">KCTC 42473</strain>
    </source>
</reference>
<proteinExistence type="predicted"/>
<keyword evidence="2" id="KW-0812">Transmembrane</keyword>
<organism evidence="3 4">
    <name type="scientific">Paracoccus angustae</name>
    <dbReference type="NCBI Taxonomy" id="1671480"/>
    <lineage>
        <taxon>Bacteria</taxon>
        <taxon>Pseudomonadati</taxon>
        <taxon>Pseudomonadota</taxon>
        <taxon>Alphaproteobacteria</taxon>
        <taxon>Rhodobacterales</taxon>
        <taxon>Paracoccaceae</taxon>
        <taxon>Paracoccus</taxon>
    </lineage>
</organism>
<dbReference type="RefSeq" id="WP_377762818.1">
    <property type="nucleotide sequence ID" value="NZ_JBHRXY010000015.1"/>
</dbReference>
<accession>A0ABV7U6U2</accession>
<keyword evidence="4" id="KW-1185">Reference proteome</keyword>
<keyword evidence="2" id="KW-0472">Membrane</keyword>
<feature type="transmembrane region" description="Helical" evidence="2">
    <location>
        <begin position="95"/>
        <end position="113"/>
    </location>
</feature>
<name>A0ABV7U6U2_9RHOB</name>
<dbReference type="EMBL" id="JBHRXY010000015">
    <property type="protein sequence ID" value="MFC3630811.1"/>
    <property type="molecule type" value="Genomic_DNA"/>
</dbReference>
<evidence type="ECO:0000313" key="3">
    <source>
        <dbReference type="EMBL" id="MFC3630811.1"/>
    </source>
</evidence>
<sequence length="115" mass="12237">MAQNPNPDLEKHGKSATEGAVADLKAGASHLAERGTAAASGVLDAGRDYLDRIREAGQDYAGRVYETGHKRAEEAAFYAELGYEEARDWTRSHPVQALGLAAGIGLLVGFVVARR</sequence>
<keyword evidence="2" id="KW-1133">Transmembrane helix</keyword>
<dbReference type="Proteomes" id="UP001595539">
    <property type="component" value="Unassembled WGS sequence"/>
</dbReference>
<evidence type="ECO:0000313" key="4">
    <source>
        <dbReference type="Proteomes" id="UP001595539"/>
    </source>
</evidence>
<gene>
    <name evidence="3" type="ORF">ACFOM8_15305</name>
</gene>
<evidence type="ECO:0000256" key="2">
    <source>
        <dbReference type="SAM" id="Phobius"/>
    </source>
</evidence>
<comment type="caution">
    <text evidence="3">The sequence shown here is derived from an EMBL/GenBank/DDBJ whole genome shotgun (WGS) entry which is preliminary data.</text>
</comment>
<feature type="region of interest" description="Disordered" evidence="1">
    <location>
        <begin position="1"/>
        <end position="20"/>
    </location>
</feature>
<protein>
    <submittedName>
        <fullName evidence="3">YqjD family protein</fullName>
    </submittedName>
</protein>